<dbReference type="PROSITE" id="PS51918">
    <property type="entry name" value="RADICAL_SAM"/>
    <property type="match status" value="1"/>
</dbReference>
<dbReference type="NCBIfam" id="NF006870">
    <property type="entry name" value="PRK09364.1"/>
    <property type="match status" value="1"/>
</dbReference>
<keyword evidence="16" id="KW-0501">Molybdenum cofactor biosynthesis</keyword>
<dbReference type="InterPro" id="IPR010505">
    <property type="entry name" value="MoaA_twitch"/>
</dbReference>
<feature type="compositionally biased region" description="Basic and acidic residues" evidence="21">
    <location>
        <begin position="63"/>
        <end position="78"/>
    </location>
</feature>
<dbReference type="Pfam" id="PF04055">
    <property type="entry name" value="Radical_SAM"/>
    <property type="match status" value="1"/>
</dbReference>
<evidence type="ECO:0000256" key="11">
    <source>
        <dbReference type="ARBA" id="ARBA00022723"/>
    </source>
</evidence>
<dbReference type="InterPro" id="IPR036522">
    <property type="entry name" value="MoaC_sf"/>
</dbReference>
<evidence type="ECO:0000256" key="9">
    <source>
        <dbReference type="ARBA" id="ARBA00022485"/>
    </source>
</evidence>
<dbReference type="SFLD" id="SFLDG01067">
    <property type="entry name" value="SPASM/twitch_domain_containing"/>
    <property type="match status" value="1"/>
</dbReference>
<proteinExistence type="inferred from homology"/>
<evidence type="ECO:0000256" key="6">
    <source>
        <dbReference type="ARBA" id="ARBA00012167"/>
    </source>
</evidence>
<keyword evidence="15" id="KW-0342">GTP-binding</keyword>
<evidence type="ECO:0000256" key="19">
    <source>
        <dbReference type="ARBA" id="ARBA00054222"/>
    </source>
</evidence>
<comment type="catalytic activity">
    <reaction evidence="1">
        <text>(8S)-3',8-cyclo-7,8-dihydroguanosine 5'-triphosphate = cyclic pyranopterin phosphate + diphosphate</text>
        <dbReference type="Rhea" id="RHEA:49580"/>
        <dbReference type="ChEBI" id="CHEBI:33019"/>
        <dbReference type="ChEBI" id="CHEBI:59648"/>
        <dbReference type="ChEBI" id="CHEBI:131766"/>
        <dbReference type="EC" id="4.6.1.17"/>
    </reaction>
</comment>
<dbReference type="InterPro" id="IPR047594">
    <property type="entry name" value="MoaC_bact/euk"/>
</dbReference>
<keyword evidence="13" id="KW-0408">Iron</keyword>
<reference evidence="23" key="2">
    <citation type="submission" date="2020-05" db="UniProtKB">
        <authorList>
            <consortium name="EnsemblMetazoa"/>
        </authorList>
    </citation>
    <scope>IDENTIFICATION</scope>
    <source>
        <strain evidence="23">MINIMUS1</strain>
    </source>
</reference>
<keyword evidence="12" id="KW-0547">Nucleotide-binding</keyword>
<dbReference type="GO" id="GO:0061799">
    <property type="term" value="F:cyclic pyranopterin monophosphate synthase activity"/>
    <property type="evidence" value="ECO:0007669"/>
    <property type="project" value="UniProtKB-EC"/>
</dbReference>
<evidence type="ECO:0000256" key="3">
    <source>
        <dbReference type="ARBA" id="ARBA00005046"/>
    </source>
</evidence>
<dbReference type="SFLD" id="SFLDG01383">
    <property type="entry name" value="cyclic_pyranopterin_phosphate"/>
    <property type="match status" value="1"/>
</dbReference>
<dbReference type="InterPro" id="IPR040064">
    <property type="entry name" value="MoaA-like"/>
</dbReference>
<dbReference type="GO" id="GO:0046872">
    <property type="term" value="F:metal ion binding"/>
    <property type="evidence" value="ECO:0007669"/>
    <property type="project" value="UniProtKB-KW"/>
</dbReference>
<dbReference type="Pfam" id="PF06463">
    <property type="entry name" value="Mob_synth_C"/>
    <property type="match status" value="1"/>
</dbReference>
<comment type="similarity">
    <text evidence="5">In the N-terminal section; belongs to the radical SAM superfamily. MoaA family.</text>
</comment>
<keyword evidence="9" id="KW-0004">4Fe-4S</keyword>
<feature type="domain" description="Radical SAM core" evidence="22">
    <location>
        <begin position="90"/>
        <end position="303"/>
    </location>
</feature>
<evidence type="ECO:0000256" key="16">
    <source>
        <dbReference type="ARBA" id="ARBA00023150"/>
    </source>
</evidence>
<dbReference type="VEuPathDB" id="VectorBase:AMIN009912"/>
<keyword evidence="17" id="KW-0456">Lyase</keyword>
<evidence type="ECO:0000313" key="24">
    <source>
        <dbReference type="Proteomes" id="UP000075920"/>
    </source>
</evidence>
<feature type="region of interest" description="Disordered" evidence="21">
    <location>
        <begin position="32"/>
        <end position="87"/>
    </location>
</feature>
<comment type="pathway">
    <text evidence="3">Cofactor biosynthesis; molybdopterin biosynthesis.</text>
</comment>
<dbReference type="SUPFAM" id="SSF102114">
    <property type="entry name" value="Radical SAM enzymes"/>
    <property type="match status" value="1"/>
</dbReference>
<evidence type="ECO:0000256" key="13">
    <source>
        <dbReference type="ARBA" id="ARBA00023004"/>
    </source>
</evidence>
<dbReference type="InterPro" id="IPR013483">
    <property type="entry name" value="MoaA"/>
</dbReference>
<dbReference type="CDD" id="cd21117">
    <property type="entry name" value="Twitch_MoaA"/>
    <property type="match status" value="1"/>
</dbReference>
<dbReference type="NCBIfam" id="TIGR00581">
    <property type="entry name" value="moaC"/>
    <property type="match status" value="1"/>
</dbReference>
<dbReference type="GO" id="GO:0005525">
    <property type="term" value="F:GTP binding"/>
    <property type="evidence" value="ECO:0007669"/>
    <property type="project" value="UniProtKB-KW"/>
</dbReference>
<evidence type="ECO:0000256" key="7">
    <source>
        <dbReference type="ARBA" id="ARBA00012575"/>
    </source>
</evidence>
<dbReference type="AlphaFoldDB" id="A0A182WHQ8"/>
<dbReference type="InterPro" id="IPR007197">
    <property type="entry name" value="rSAM"/>
</dbReference>
<evidence type="ECO:0000256" key="15">
    <source>
        <dbReference type="ARBA" id="ARBA00023134"/>
    </source>
</evidence>
<dbReference type="SUPFAM" id="SSF55040">
    <property type="entry name" value="Molybdenum cofactor biosynthesis protein C, MoaC"/>
    <property type="match status" value="1"/>
</dbReference>
<dbReference type="Proteomes" id="UP000075920">
    <property type="component" value="Unassembled WGS sequence"/>
</dbReference>
<evidence type="ECO:0000256" key="21">
    <source>
        <dbReference type="SAM" id="MobiDB-lite"/>
    </source>
</evidence>
<sequence>MHQLLKRSLGVVSLRDRSKRWVLPTQQFFHTTRPSLSAEGSGNRPQSLETTPSSAATASTVDSADKNKSKSQRDRKQQANESTDPSLIDSFGRFHSYLRISLTERCNLRCKYCMPAEGVQLTQKAQLLTTAEVIRLANLFVTEGVRKIRLTGGEPTVRKDLTEIVGQLKATNPLLESVGITTNGLMLTRQLVGLQRAGLDALNVSLDTLRVARYEQITRRKGWERVMAGIDLAIQLGYRPKVNCVLMKGFNDDEICDFVELTRDRNVDVRFIEYMPFTGNRWDTDKMVSFRTMLDTIRARYPAFEPLPNGPNDTSKAYRVPGYRGQMGFITSMTEHFCGSCNRLRITADGNLKVCLFGNTEVSLRDALRSPGCSEDDLRCLISAAVKRKKKQHAGMLNLSQMENRPMILIGGFNERQQQGASALSASFVHSASHRPITLAHDGGLQCRRYSSLSHVDEHTGRATMVDVDDKVSTKRVAKAQATVYVGPTIAALIENNELKKGDVLSISQMAAIVAAKKTSDLIPLCHNIPLSSIKVETSLNSSTNEVHILAKVKCDGKTGVEMEALTAVSIAALTVYDMCKAVSHEILIKNIMLVEKTGGKSEFYRKQLHHEPTLESRTIESREPDQMPIITRGYRTDPIITNEPFVPMYI</sequence>
<dbReference type="Gene3D" id="3.30.70.640">
    <property type="entry name" value="Molybdopterin cofactor biosynthesis C (MoaC) domain"/>
    <property type="match status" value="1"/>
</dbReference>
<dbReference type="GO" id="GO:0051539">
    <property type="term" value="F:4 iron, 4 sulfur cluster binding"/>
    <property type="evidence" value="ECO:0007669"/>
    <property type="project" value="UniProtKB-KW"/>
</dbReference>
<dbReference type="GO" id="GO:0006777">
    <property type="term" value="P:Mo-molybdopterin cofactor biosynthetic process"/>
    <property type="evidence" value="ECO:0007669"/>
    <property type="project" value="UniProtKB-KW"/>
</dbReference>
<evidence type="ECO:0000256" key="2">
    <source>
        <dbReference type="ARBA" id="ARBA00001966"/>
    </source>
</evidence>
<protein>
    <recommendedName>
        <fullName evidence="8">Molybdenum cofactor biosynthesis protein 1</fullName>
        <ecNumber evidence="6">4.1.99.22</ecNumber>
        <ecNumber evidence="7">4.6.1.17</ecNumber>
    </recommendedName>
</protein>
<dbReference type="GO" id="GO:0061798">
    <property type="term" value="F:GTP 3',8'-cyclase activity"/>
    <property type="evidence" value="ECO:0007669"/>
    <property type="project" value="UniProtKB-EC"/>
</dbReference>
<keyword evidence="14" id="KW-0411">Iron-sulfur</keyword>
<comment type="subunit">
    <text evidence="20">Isoform MOCS1A and isoform MOCS1B probably form a heterooligomer.</text>
</comment>
<dbReference type="EC" id="4.1.99.22" evidence="6"/>
<evidence type="ECO:0000313" key="23">
    <source>
        <dbReference type="EnsemblMetazoa" id="AMIN009912-PA"/>
    </source>
</evidence>
<accession>A0A182WHQ8</accession>
<dbReference type="CDD" id="cd01420">
    <property type="entry name" value="MoaC_PE"/>
    <property type="match status" value="1"/>
</dbReference>
<evidence type="ECO:0000259" key="22">
    <source>
        <dbReference type="PROSITE" id="PS51918"/>
    </source>
</evidence>
<dbReference type="PANTHER" id="PTHR22960">
    <property type="entry name" value="MOLYBDOPTERIN COFACTOR SYNTHESIS PROTEIN A"/>
    <property type="match status" value="1"/>
</dbReference>
<reference evidence="24" key="1">
    <citation type="submission" date="2013-03" db="EMBL/GenBank/DDBJ databases">
        <title>The Genome Sequence of Anopheles minimus MINIMUS1.</title>
        <authorList>
            <consortium name="The Broad Institute Genomics Platform"/>
            <person name="Neafsey D.E."/>
            <person name="Walton C."/>
            <person name="Walker B."/>
            <person name="Young S.K."/>
            <person name="Zeng Q."/>
            <person name="Gargeya S."/>
            <person name="Fitzgerald M."/>
            <person name="Haas B."/>
            <person name="Abouelleil A."/>
            <person name="Allen A.W."/>
            <person name="Alvarado L."/>
            <person name="Arachchi H.M."/>
            <person name="Berlin A.M."/>
            <person name="Chapman S.B."/>
            <person name="Gainer-Dewar J."/>
            <person name="Goldberg J."/>
            <person name="Griggs A."/>
            <person name="Gujja S."/>
            <person name="Hansen M."/>
            <person name="Howarth C."/>
            <person name="Imamovic A."/>
            <person name="Ireland A."/>
            <person name="Larimer J."/>
            <person name="McCowan C."/>
            <person name="Murphy C."/>
            <person name="Pearson M."/>
            <person name="Poon T.W."/>
            <person name="Priest M."/>
            <person name="Roberts A."/>
            <person name="Saif S."/>
            <person name="Shea T."/>
            <person name="Sisk P."/>
            <person name="Sykes S."/>
            <person name="Wortman J."/>
            <person name="Nusbaum C."/>
            <person name="Birren B."/>
        </authorList>
    </citation>
    <scope>NUCLEOTIDE SEQUENCE [LARGE SCALE GENOMIC DNA]</scope>
    <source>
        <strain evidence="24">MINIMUS1</strain>
    </source>
</reference>
<evidence type="ECO:0000256" key="20">
    <source>
        <dbReference type="ARBA" id="ARBA00063038"/>
    </source>
</evidence>
<dbReference type="InterPro" id="IPR058240">
    <property type="entry name" value="rSAM_sf"/>
</dbReference>
<dbReference type="InterPro" id="IPR000385">
    <property type="entry name" value="MoaA_NifB_PqqE_Fe-S-bd_CS"/>
</dbReference>
<evidence type="ECO:0000256" key="14">
    <source>
        <dbReference type="ARBA" id="ARBA00023014"/>
    </source>
</evidence>
<dbReference type="SMART" id="SM00729">
    <property type="entry name" value="Elp3"/>
    <property type="match status" value="1"/>
</dbReference>
<keyword evidence="24" id="KW-1185">Reference proteome</keyword>
<dbReference type="STRING" id="112268.A0A182WHQ8"/>
<dbReference type="EC" id="4.6.1.17" evidence="7"/>
<dbReference type="EnsemblMetazoa" id="AMIN009912-RA">
    <property type="protein sequence ID" value="AMIN009912-PA"/>
    <property type="gene ID" value="AMIN009912"/>
</dbReference>
<evidence type="ECO:0000256" key="10">
    <source>
        <dbReference type="ARBA" id="ARBA00022691"/>
    </source>
</evidence>
<evidence type="ECO:0000256" key="5">
    <source>
        <dbReference type="ARBA" id="ARBA00009862"/>
    </source>
</evidence>
<dbReference type="InterPro" id="IPR023045">
    <property type="entry name" value="MoaC"/>
</dbReference>
<keyword evidence="11" id="KW-0479">Metal-binding</keyword>
<dbReference type="HAMAP" id="MF_01225_B">
    <property type="entry name" value="MoaA_B"/>
    <property type="match status" value="1"/>
</dbReference>
<evidence type="ECO:0000256" key="8">
    <source>
        <dbReference type="ARBA" id="ARBA00015273"/>
    </source>
</evidence>
<evidence type="ECO:0000256" key="17">
    <source>
        <dbReference type="ARBA" id="ARBA00023239"/>
    </source>
</evidence>
<dbReference type="UniPathway" id="UPA00344"/>
<evidence type="ECO:0000256" key="1">
    <source>
        <dbReference type="ARBA" id="ARBA00001637"/>
    </source>
</evidence>
<dbReference type="InterPro" id="IPR006638">
    <property type="entry name" value="Elp3/MiaA/NifB-like_rSAM"/>
</dbReference>
<dbReference type="SFLD" id="SFLDS00029">
    <property type="entry name" value="Radical_SAM"/>
    <property type="match status" value="1"/>
</dbReference>
<comment type="similarity">
    <text evidence="4">In the C-terminal section; belongs to the MoaC family.</text>
</comment>
<dbReference type="PROSITE" id="PS01305">
    <property type="entry name" value="MOAA_NIFB_PQQE"/>
    <property type="match status" value="1"/>
</dbReference>
<organism evidence="23 24">
    <name type="scientific">Anopheles minimus</name>
    <dbReference type="NCBI Taxonomy" id="112268"/>
    <lineage>
        <taxon>Eukaryota</taxon>
        <taxon>Metazoa</taxon>
        <taxon>Ecdysozoa</taxon>
        <taxon>Arthropoda</taxon>
        <taxon>Hexapoda</taxon>
        <taxon>Insecta</taxon>
        <taxon>Pterygota</taxon>
        <taxon>Neoptera</taxon>
        <taxon>Endopterygota</taxon>
        <taxon>Diptera</taxon>
        <taxon>Nematocera</taxon>
        <taxon>Culicoidea</taxon>
        <taxon>Culicidae</taxon>
        <taxon>Anophelinae</taxon>
        <taxon>Anopheles</taxon>
    </lineage>
</organism>
<dbReference type="HAMAP" id="MF_01224_B">
    <property type="entry name" value="MoaC_B"/>
    <property type="match status" value="1"/>
</dbReference>
<feature type="compositionally biased region" description="Polar residues" evidence="21">
    <location>
        <begin position="32"/>
        <end position="49"/>
    </location>
</feature>
<comment type="function">
    <text evidence="19">Isoform MOCS1A and isoform MOCS1B probably form a complex that catalyzes the conversion of 5'-GTP to cyclic pyranopterin monophosphate (cPMP). MOCS1A catalyzes the cyclization of GTP to (8S)-3',8-cyclo-7,8-dihydroguanosine 5'-triphosphate and MOCS1B catalyzes the subsequent conversion of (8S)-3',8-cyclo-7,8-dihydroguanosine 5'-triphosphate to cPMP.</text>
</comment>
<dbReference type="CDD" id="cd01335">
    <property type="entry name" value="Radical_SAM"/>
    <property type="match status" value="1"/>
</dbReference>
<dbReference type="PANTHER" id="PTHR22960:SF0">
    <property type="entry name" value="MOLYBDENUM COFACTOR BIOSYNTHESIS PROTEIN 1"/>
    <property type="match status" value="1"/>
</dbReference>
<dbReference type="InterPro" id="IPR050105">
    <property type="entry name" value="MoCo_biosynth_MoaA/MoaC"/>
</dbReference>
<dbReference type="Gene3D" id="3.20.20.70">
    <property type="entry name" value="Aldolase class I"/>
    <property type="match status" value="1"/>
</dbReference>
<name>A0A182WHQ8_9DIPT</name>
<dbReference type="Pfam" id="PF01967">
    <property type="entry name" value="MoaC"/>
    <property type="match status" value="1"/>
</dbReference>
<comment type="catalytic activity">
    <reaction evidence="18">
        <text>GTP + AH2 + S-adenosyl-L-methionine = (8S)-3',8-cyclo-7,8-dihydroguanosine 5'-triphosphate + 5'-deoxyadenosine + L-methionine + A + H(+)</text>
        <dbReference type="Rhea" id="RHEA:49576"/>
        <dbReference type="ChEBI" id="CHEBI:13193"/>
        <dbReference type="ChEBI" id="CHEBI:15378"/>
        <dbReference type="ChEBI" id="CHEBI:17319"/>
        <dbReference type="ChEBI" id="CHEBI:17499"/>
        <dbReference type="ChEBI" id="CHEBI:37565"/>
        <dbReference type="ChEBI" id="CHEBI:57844"/>
        <dbReference type="ChEBI" id="CHEBI:59789"/>
        <dbReference type="ChEBI" id="CHEBI:131766"/>
        <dbReference type="EC" id="4.1.99.22"/>
    </reaction>
</comment>
<dbReference type="NCBIfam" id="TIGR02666">
    <property type="entry name" value="moaA"/>
    <property type="match status" value="1"/>
</dbReference>
<keyword evidence="10" id="KW-0949">S-adenosyl-L-methionine</keyword>
<dbReference type="InterPro" id="IPR013785">
    <property type="entry name" value="Aldolase_TIM"/>
</dbReference>
<evidence type="ECO:0000256" key="4">
    <source>
        <dbReference type="ARBA" id="ARBA00008484"/>
    </source>
</evidence>
<feature type="compositionally biased region" description="Low complexity" evidence="21">
    <location>
        <begin position="50"/>
        <end position="62"/>
    </location>
</feature>
<dbReference type="FunFam" id="3.20.20.70:FF:000117">
    <property type="entry name" value="molybdenum cofactor biosynthesis protein 1"/>
    <property type="match status" value="1"/>
</dbReference>
<dbReference type="InterPro" id="IPR002820">
    <property type="entry name" value="Mopterin_CF_biosynth-C_dom"/>
</dbReference>
<dbReference type="SFLD" id="SFLDG01386">
    <property type="entry name" value="main_SPASM_domain-containing"/>
    <property type="match status" value="1"/>
</dbReference>
<evidence type="ECO:0000256" key="18">
    <source>
        <dbReference type="ARBA" id="ARBA00048697"/>
    </source>
</evidence>
<comment type="cofactor">
    <cofactor evidence="2">
        <name>[4Fe-4S] cluster</name>
        <dbReference type="ChEBI" id="CHEBI:49883"/>
    </cofactor>
</comment>
<evidence type="ECO:0000256" key="12">
    <source>
        <dbReference type="ARBA" id="ARBA00022741"/>
    </source>
</evidence>